<dbReference type="EMBL" id="LR796184">
    <property type="protein sequence ID" value="CAB4124675.1"/>
    <property type="molecule type" value="Genomic_DNA"/>
</dbReference>
<feature type="transmembrane region" description="Helical" evidence="1">
    <location>
        <begin position="6"/>
        <end position="26"/>
    </location>
</feature>
<proteinExistence type="predicted"/>
<reference evidence="2" key="1">
    <citation type="submission" date="2020-04" db="EMBL/GenBank/DDBJ databases">
        <authorList>
            <person name="Chiriac C."/>
            <person name="Salcher M."/>
            <person name="Ghai R."/>
            <person name="Kavagutti S V."/>
        </authorList>
    </citation>
    <scope>NUCLEOTIDE SEQUENCE</scope>
</reference>
<name>A0A6J5KU42_9CAUD</name>
<keyword evidence="1" id="KW-1133">Transmembrane helix</keyword>
<gene>
    <name evidence="2" type="ORF">UFOVP61_27</name>
</gene>
<evidence type="ECO:0000313" key="2">
    <source>
        <dbReference type="EMBL" id="CAB4124675.1"/>
    </source>
</evidence>
<keyword evidence="1" id="KW-0812">Transmembrane</keyword>
<organism evidence="2">
    <name type="scientific">uncultured Caudovirales phage</name>
    <dbReference type="NCBI Taxonomy" id="2100421"/>
    <lineage>
        <taxon>Viruses</taxon>
        <taxon>Duplodnaviria</taxon>
        <taxon>Heunggongvirae</taxon>
        <taxon>Uroviricota</taxon>
        <taxon>Caudoviricetes</taxon>
        <taxon>Peduoviridae</taxon>
        <taxon>Maltschvirus</taxon>
        <taxon>Maltschvirus maltsch</taxon>
    </lineage>
</organism>
<sequence length="35" mass="3861">MTVFKSAISALLGMVAFLIAVFVFLFRKALKALRS</sequence>
<evidence type="ECO:0000256" key="1">
    <source>
        <dbReference type="SAM" id="Phobius"/>
    </source>
</evidence>
<keyword evidence="1" id="KW-0472">Membrane</keyword>
<accession>A0A6J5KU42</accession>
<protein>
    <submittedName>
        <fullName evidence="2">Uncharacterized protein</fullName>
    </submittedName>
</protein>